<protein>
    <recommendedName>
        <fullName evidence="1">Glycosyltransferase 2-like domain-containing protein</fullName>
    </recommendedName>
</protein>
<dbReference type="AlphaFoldDB" id="B1I6V0"/>
<dbReference type="KEGG" id="dau:Daud_1696"/>
<evidence type="ECO:0000313" key="2">
    <source>
        <dbReference type="EMBL" id="ACA60195.1"/>
    </source>
</evidence>
<dbReference type="InterPro" id="IPR029044">
    <property type="entry name" value="Nucleotide-diphossugar_trans"/>
</dbReference>
<dbReference type="RefSeq" id="WP_012302776.1">
    <property type="nucleotide sequence ID" value="NC_010424.1"/>
</dbReference>
<dbReference type="HOGENOM" id="CLU_2805402_0_0_9"/>
<dbReference type="Proteomes" id="UP000008544">
    <property type="component" value="Chromosome"/>
</dbReference>
<name>B1I6V0_DESAP</name>
<dbReference type="Gene3D" id="3.90.550.10">
    <property type="entry name" value="Spore Coat Polysaccharide Biosynthesis Protein SpsA, Chain A"/>
    <property type="match status" value="1"/>
</dbReference>
<reference evidence="3" key="1">
    <citation type="submission" date="2007-10" db="EMBL/GenBank/DDBJ databases">
        <title>Complete sequence of chromosome of Desulforudis audaxviator MP104C.</title>
        <authorList>
            <person name="Copeland A."/>
            <person name="Lucas S."/>
            <person name="Lapidus A."/>
            <person name="Barry K."/>
            <person name="Glavina del Rio T."/>
            <person name="Dalin E."/>
            <person name="Tice H."/>
            <person name="Bruce D."/>
            <person name="Pitluck S."/>
            <person name="Lowry S.R."/>
            <person name="Larimer F."/>
            <person name="Land M.L."/>
            <person name="Hauser L."/>
            <person name="Kyrpides N."/>
            <person name="Ivanova N.N."/>
            <person name="Richardson P."/>
        </authorList>
    </citation>
    <scope>NUCLEOTIDE SEQUENCE [LARGE SCALE GENOMIC DNA]</scope>
    <source>
        <strain evidence="3">MP104C</strain>
    </source>
</reference>
<dbReference type="OrthoDB" id="9771846at2"/>
<evidence type="ECO:0000313" key="3">
    <source>
        <dbReference type="Proteomes" id="UP000008544"/>
    </source>
</evidence>
<accession>B1I6V0</accession>
<dbReference type="STRING" id="477974.Daud_1696"/>
<evidence type="ECO:0000259" key="1">
    <source>
        <dbReference type="Pfam" id="PF00535"/>
    </source>
</evidence>
<gene>
    <name evidence="2" type="ordered locus">Daud_1696</name>
</gene>
<sequence length="67" mass="7828">MEKPETAILILNYNGWRDTVECLESVQRLTYPNYRIVVIDNSRNGPNIDLKPINNFRCSPEVAWEAF</sequence>
<organism evidence="2 3">
    <name type="scientific">Desulforudis audaxviator (strain MP104C)</name>
    <dbReference type="NCBI Taxonomy" id="477974"/>
    <lineage>
        <taxon>Bacteria</taxon>
        <taxon>Bacillati</taxon>
        <taxon>Bacillota</taxon>
        <taxon>Clostridia</taxon>
        <taxon>Thermoanaerobacterales</taxon>
        <taxon>Candidatus Desulforudaceae</taxon>
        <taxon>Candidatus Desulforudis</taxon>
    </lineage>
</organism>
<proteinExistence type="predicted"/>
<dbReference type="InterPro" id="IPR001173">
    <property type="entry name" value="Glyco_trans_2-like"/>
</dbReference>
<feature type="domain" description="Glycosyltransferase 2-like" evidence="1">
    <location>
        <begin position="8"/>
        <end position="42"/>
    </location>
</feature>
<keyword evidence="3" id="KW-1185">Reference proteome</keyword>
<dbReference type="eggNOG" id="COG1216">
    <property type="taxonomic scope" value="Bacteria"/>
</dbReference>
<reference evidence="2 3" key="2">
    <citation type="journal article" date="2008" name="Science">
        <title>Environmental genomics reveals a single-species ecosystem deep within Earth.</title>
        <authorList>
            <person name="Chivian D."/>
            <person name="Brodie E.L."/>
            <person name="Alm E.J."/>
            <person name="Culley D.E."/>
            <person name="Dehal P.S."/>
            <person name="Desantis T.Z."/>
            <person name="Gihring T.M."/>
            <person name="Lapidus A."/>
            <person name="Lin L.H."/>
            <person name="Lowry S.R."/>
            <person name="Moser D.P."/>
            <person name="Richardson P.M."/>
            <person name="Southam G."/>
            <person name="Wanger G."/>
            <person name="Pratt L.M."/>
            <person name="Andersen G.L."/>
            <person name="Hazen T.C."/>
            <person name="Brockman F.J."/>
            <person name="Arkin A.P."/>
            <person name="Onstott T.C."/>
        </authorList>
    </citation>
    <scope>NUCLEOTIDE SEQUENCE [LARGE SCALE GENOMIC DNA]</scope>
    <source>
        <strain evidence="2 3">MP104C</strain>
    </source>
</reference>
<dbReference type="CAZy" id="GT2">
    <property type="family name" value="Glycosyltransferase Family 2"/>
</dbReference>
<dbReference type="SUPFAM" id="SSF53448">
    <property type="entry name" value="Nucleotide-diphospho-sugar transferases"/>
    <property type="match status" value="1"/>
</dbReference>
<dbReference type="Pfam" id="PF00535">
    <property type="entry name" value="Glycos_transf_2"/>
    <property type="match status" value="1"/>
</dbReference>
<dbReference type="EMBL" id="CP000860">
    <property type="protein sequence ID" value="ACA60195.1"/>
    <property type="molecule type" value="Genomic_DNA"/>
</dbReference>